<dbReference type="RefSeq" id="WP_337759781.1">
    <property type="nucleotide sequence ID" value="NZ_JAASRO010000001.1"/>
</dbReference>
<dbReference type="PANTHER" id="PTHR30146">
    <property type="entry name" value="LACI-RELATED TRANSCRIPTIONAL REPRESSOR"/>
    <property type="match status" value="1"/>
</dbReference>
<dbReference type="Gene3D" id="3.40.50.2300">
    <property type="match status" value="2"/>
</dbReference>
<dbReference type="AlphaFoldDB" id="A0A7X5VJB5"/>
<evidence type="ECO:0000256" key="2">
    <source>
        <dbReference type="ARBA" id="ARBA00023015"/>
    </source>
</evidence>
<dbReference type="InterPro" id="IPR046335">
    <property type="entry name" value="LacI/GalR-like_sensor"/>
</dbReference>
<dbReference type="Proteomes" id="UP000555407">
    <property type="component" value="Unassembled WGS sequence"/>
</dbReference>
<dbReference type="InterPro" id="IPR010982">
    <property type="entry name" value="Lambda_DNA-bd_dom_sf"/>
</dbReference>
<keyword evidence="2" id="KW-0805">Transcription regulation</keyword>
<dbReference type="SMART" id="SM00354">
    <property type="entry name" value="HTH_LACI"/>
    <property type="match status" value="1"/>
</dbReference>
<evidence type="ECO:0000259" key="5">
    <source>
        <dbReference type="PROSITE" id="PS50932"/>
    </source>
</evidence>
<dbReference type="CDD" id="cd06267">
    <property type="entry name" value="PBP1_LacI_sugar_binding-like"/>
    <property type="match status" value="1"/>
</dbReference>
<gene>
    <name evidence="6" type="ORF">BJY22_007608</name>
</gene>
<feature type="domain" description="HTH lacI-type" evidence="5">
    <location>
        <begin position="6"/>
        <end position="60"/>
    </location>
</feature>
<dbReference type="CDD" id="cd01392">
    <property type="entry name" value="HTH_LacI"/>
    <property type="match status" value="1"/>
</dbReference>
<evidence type="ECO:0000256" key="4">
    <source>
        <dbReference type="ARBA" id="ARBA00023163"/>
    </source>
</evidence>
<dbReference type="InterPro" id="IPR028082">
    <property type="entry name" value="Peripla_BP_I"/>
</dbReference>
<evidence type="ECO:0000256" key="1">
    <source>
        <dbReference type="ARBA" id="ARBA00022491"/>
    </source>
</evidence>
<dbReference type="EMBL" id="JAASRO010000001">
    <property type="protein sequence ID" value="NIK61891.1"/>
    <property type="molecule type" value="Genomic_DNA"/>
</dbReference>
<reference evidence="6 7" key="1">
    <citation type="submission" date="2020-03" db="EMBL/GenBank/DDBJ databases">
        <title>Sequencing the genomes of 1000 actinobacteria strains.</title>
        <authorList>
            <person name="Klenk H.-P."/>
        </authorList>
    </citation>
    <scope>NUCLEOTIDE SEQUENCE [LARGE SCALE GENOMIC DNA]</scope>
    <source>
        <strain evidence="6 7">DSM 45490</strain>
    </source>
</reference>
<name>A0A7X5VJB5_9ACTN</name>
<evidence type="ECO:0000256" key="3">
    <source>
        <dbReference type="ARBA" id="ARBA00023125"/>
    </source>
</evidence>
<dbReference type="Pfam" id="PF13377">
    <property type="entry name" value="Peripla_BP_3"/>
    <property type="match status" value="1"/>
</dbReference>
<evidence type="ECO:0000313" key="7">
    <source>
        <dbReference type="Proteomes" id="UP000555407"/>
    </source>
</evidence>
<dbReference type="SUPFAM" id="SSF47413">
    <property type="entry name" value="lambda repressor-like DNA-binding domains"/>
    <property type="match status" value="1"/>
</dbReference>
<organism evidence="6 7">
    <name type="scientific">Kribbella shirazensis</name>
    <dbReference type="NCBI Taxonomy" id="1105143"/>
    <lineage>
        <taxon>Bacteria</taxon>
        <taxon>Bacillati</taxon>
        <taxon>Actinomycetota</taxon>
        <taxon>Actinomycetes</taxon>
        <taxon>Propionibacteriales</taxon>
        <taxon>Kribbellaceae</taxon>
        <taxon>Kribbella</taxon>
    </lineage>
</organism>
<dbReference type="Pfam" id="PF00356">
    <property type="entry name" value="LacI"/>
    <property type="match status" value="1"/>
</dbReference>
<keyword evidence="3" id="KW-0238">DNA-binding</keyword>
<protein>
    <submittedName>
        <fullName evidence="6">LacI family transcriptional regulator</fullName>
    </submittedName>
</protein>
<dbReference type="PROSITE" id="PS50932">
    <property type="entry name" value="HTH_LACI_2"/>
    <property type="match status" value="1"/>
</dbReference>
<keyword evidence="7" id="KW-1185">Reference proteome</keyword>
<dbReference type="PANTHER" id="PTHR30146:SF148">
    <property type="entry name" value="HTH-TYPE TRANSCRIPTIONAL REPRESSOR PURR-RELATED"/>
    <property type="match status" value="1"/>
</dbReference>
<keyword evidence="1" id="KW-0678">Repressor</keyword>
<sequence length="328" mass="34717">MTDDRMNVREIAKLAGVSIATVSRVYRGIGSVSPKTRAKVQAAIEQYGYRPSHLGEALANRRHGALAVVFPGLSGPYFAELINGVESVAVPRQISVHVIGTHLRREAPDELLDVARRVDGMAIHGGTVPKAVIKELAARHPVVMIGPDPHPAPVVVRTDHQAFRQLVSHLLADHGLRKLIFVGNPEGSPDLTERWEAFVAAHAELGLRPGTQYRTGLEQTHGVQAADEVLAGGYDGAVCGNDETALGLMMAVLGRGLRVPGDLVITGVDDVPMSSLVSPGLTTVARPLAELGATATRLLLDLINGADVAPETVLASRLVRRASCGCQA</sequence>
<dbReference type="InterPro" id="IPR000843">
    <property type="entry name" value="HTH_LacI"/>
</dbReference>
<keyword evidence="4" id="KW-0804">Transcription</keyword>
<evidence type="ECO:0000313" key="6">
    <source>
        <dbReference type="EMBL" id="NIK61891.1"/>
    </source>
</evidence>
<comment type="caution">
    <text evidence="6">The sequence shown here is derived from an EMBL/GenBank/DDBJ whole genome shotgun (WGS) entry which is preliminary data.</text>
</comment>
<dbReference type="GO" id="GO:0003700">
    <property type="term" value="F:DNA-binding transcription factor activity"/>
    <property type="evidence" value="ECO:0007669"/>
    <property type="project" value="TreeGrafter"/>
</dbReference>
<proteinExistence type="predicted"/>
<dbReference type="Gene3D" id="1.10.260.40">
    <property type="entry name" value="lambda repressor-like DNA-binding domains"/>
    <property type="match status" value="1"/>
</dbReference>
<dbReference type="GO" id="GO:0000976">
    <property type="term" value="F:transcription cis-regulatory region binding"/>
    <property type="evidence" value="ECO:0007669"/>
    <property type="project" value="TreeGrafter"/>
</dbReference>
<dbReference type="SUPFAM" id="SSF53822">
    <property type="entry name" value="Periplasmic binding protein-like I"/>
    <property type="match status" value="1"/>
</dbReference>
<accession>A0A7X5VJB5</accession>